<accession>A0A6J6TM89</accession>
<gene>
    <name evidence="2" type="ORF">UFOPK2809_00756</name>
</gene>
<reference evidence="2" key="1">
    <citation type="submission" date="2020-05" db="EMBL/GenBank/DDBJ databases">
        <authorList>
            <person name="Chiriac C."/>
            <person name="Salcher M."/>
            <person name="Ghai R."/>
            <person name="Kavagutti S V."/>
        </authorList>
    </citation>
    <scope>NUCLEOTIDE SEQUENCE</scope>
</reference>
<organism evidence="2">
    <name type="scientific">freshwater metagenome</name>
    <dbReference type="NCBI Taxonomy" id="449393"/>
    <lineage>
        <taxon>unclassified sequences</taxon>
        <taxon>metagenomes</taxon>
        <taxon>ecological metagenomes</taxon>
    </lineage>
</organism>
<evidence type="ECO:0000256" key="1">
    <source>
        <dbReference type="SAM" id="MobiDB-lite"/>
    </source>
</evidence>
<dbReference type="AlphaFoldDB" id="A0A6J6TM89"/>
<name>A0A6J6TM89_9ZZZZ</name>
<evidence type="ECO:0000313" key="2">
    <source>
        <dbReference type="EMBL" id="CAB4748198.1"/>
    </source>
</evidence>
<dbReference type="PROSITE" id="PS51257">
    <property type="entry name" value="PROKAR_LIPOPROTEIN"/>
    <property type="match status" value="1"/>
</dbReference>
<proteinExistence type="predicted"/>
<protein>
    <submittedName>
        <fullName evidence="2">Unannotated protein</fullName>
    </submittedName>
</protein>
<feature type="region of interest" description="Disordered" evidence="1">
    <location>
        <begin position="687"/>
        <end position="717"/>
    </location>
</feature>
<dbReference type="EMBL" id="CAEZZA010000087">
    <property type="protein sequence ID" value="CAB4748198.1"/>
    <property type="molecule type" value="Genomic_DNA"/>
</dbReference>
<sequence>MLGIRPKVGRGKYLALAAVVASPFLLAVSCDTINPSVIGPKFAFVGVTDTITFYLGETFNLTAEEAFTQRPIPTFDSEICTVVPDGPMSNIPAGGLAVNYILTPIAVGECDVFFASSQADYDNSVTLPVKILDHPQTEADTVEFTGPSSGLVNVESTDFEVAGPNITFDGLIEVRASGGGLDPDNPISPKDGKFKIKPTSTGEVKLTATYLPYKNVSVDSDDYSFTLSSSRSASFVVGELTYFVTAPGQASSFTLTGPTGGSLNADSGDFSVSLIGGTYVGKVSINVQGAGLNETKELDFTSAGGTSQMFSIRPTAVGTVTLTPGATPALGTAPAALNYTVRDDRATSYALTGPTGGSVNADSGEFKVALDGPYAGKVSIAVQGGGLNTTKELDFTLTGGTSKVFSIRPTAAGTVTLTATASPELGANPLPLTYTATAVAATSYVITGPSGGKAEMESAPFTVTPNGVYTGKIYIGLSPLPNIVLQFNNSSEPQTFTITPGYAGSWWIYPKTDVGRQPALGTDPLALEYKATNPPATSPTTTFTYQYNTSGPGKIQGEASQSRLQYQPFAPVVAIPDACAHFVSWSDGSTQPRRRDVSDANKTITATFEGDPQRVSIAVLGQGSVSPGAQFANVECGNDATFEFKPDTGNQIQSVTIDGSWQGRVSSWTFKNVREAHTIEVAFESTTTTTRPGGGGSTCDPPNFIGDDGKCVTPDPT</sequence>